<evidence type="ECO:0000313" key="1">
    <source>
        <dbReference type="EMBL" id="TQD74499.1"/>
    </source>
</evidence>
<dbReference type="AlphaFoldDB" id="A0A540KJY7"/>
<name>A0A540KJY7_MALBA</name>
<keyword evidence="2" id="KW-1185">Reference proteome</keyword>
<reference evidence="1 2" key="1">
    <citation type="journal article" date="2019" name="G3 (Bethesda)">
        <title>Sequencing of a Wild Apple (Malus baccata) Genome Unravels the Differences Between Cultivated and Wild Apple Species Regarding Disease Resistance and Cold Tolerance.</title>
        <authorList>
            <person name="Chen X."/>
        </authorList>
    </citation>
    <scope>NUCLEOTIDE SEQUENCE [LARGE SCALE GENOMIC DNA]</scope>
    <source>
        <strain evidence="2">cv. Shandingzi</strain>
        <tissue evidence="1">Leaves</tissue>
    </source>
</reference>
<comment type="caution">
    <text evidence="1">The sequence shown here is derived from an EMBL/GenBank/DDBJ whole genome shotgun (WGS) entry which is preliminary data.</text>
</comment>
<gene>
    <name evidence="1" type="ORF">C1H46_039970</name>
</gene>
<organism evidence="1 2">
    <name type="scientific">Malus baccata</name>
    <name type="common">Siberian crab apple</name>
    <name type="synonym">Pyrus baccata</name>
    <dbReference type="NCBI Taxonomy" id="106549"/>
    <lineage>
        <taxon>Eukaryota</taxon>
        <taxon>Viridiplantae</taxon>
        <taxon>Streptophyta</taxon>
        <taxon>Embryophyta</taxon>
        <taxon>Tracheophyta</taxon>
        <taxon>Spermatophyta</taxon>
        <taxon>Magnoliopsida</taxon>
        <taxon>eudicotyledons</taxon>
        <taxon>Gunneridae</taxon>
        <taxon>Pentapetalae</taxon>
        <taxon>rosids</taxon>
        <taxon>fabids</taxon>
        <taxon>Rosales</taxon>
        <taxon>Rosaceae</taxon>
        <taxon>Amygdaloideae</taxon>
        <taxon>Maleae</taxon>
        <taxon>Malus</taxon>
    </lineage>
</organism>
<evidence type="ECO:0000313" key="2">
    <source>
        <dbReference type="Proteomes" id="UP000315295"/>
    </source>
</evidence>
<accession>A0A540KJY7</accession>
<dbReference type="Proteomes" id="UP000315295">
    <property type="component" value="Unassembled WGS sequence"/>
</dbReference>
<dbReference type="EMBL" id="VIEB01001178">
    <property type="protein sequence ID" value="TQD74499.1"/>
    <property type="molecule type" value="Genomic_DNA"/>
</dbReference>
<proteinExistence type="predicted"/>
<sequence>MRFLSCNEGLKNSTAQEGKFFIHLMRVHIASPPVQPFSIIITWSHMKIEAAMTTSSLHIASPPVQPSVYLLTSIHVKHNESIQI</sequence>
<protein>
    <submittedName>
        <fullName evidence="1">Uncharacterized protein</fullName>
    </submittedName>
</protein>